<evidence type="ECO:0008006" key="3">
    <source>
        <dbReference type="Google" id="ProtNLM"/>
    </source>
</evidence>
<proteinExistence type="predicted"/>
<organism evidence="1 2">
    <name type="scientific">Methylobacterium trifolii</name>
    <dbReference type="NCBI Taxonomy" id="1003092"/>
    <lineage>
        <taxon>Bacteria</taxon>
        <taxon>Pseudomonadati</taxon>
        <taxon>Pseudomonadota</taxon>
        <taxon>Alphaproteobacteria</taxon>
        <taxon>Hyphomicrobiales</taxon>
        <taxon>Methylobacteriaceae</taxon>
        <taxon>Methylobacterium</taxon>
    </lineage>
</organism>
<name>A0ABQ4U8I0_9HYPH</name>
<dbReference type="RefSeq" id="WP_238185345.1">
    <property type="nucleotide sequence ID" value="NZ_BPRB01000384.1"/>
</dbReference>
<dbReference type="Proteomes" id="UP001055057">
    <property type="component" value="Unassembled WGS sequence"/>
</dbReference>
<evidence type="ECO:0000313" key="2">
    <source>
        <dbReference type="Proteomes" id="UP001055057"/>
    </source>
</evidence>
<sequence length="186" mass="19776">MGGSRFSTAQEIFEAFPSAERDISAGPSDAPPLVYLEGLRRSGTPEDGVSLLAYALGRREAVWWAAQSVRLLLRIAAGQEDAPLQAAEAWVRDPDDLRRREALRLGMSGNRRLATPWVALAAGWSGGNVAPSAHAVVPATPEMTPKAVRTAILVALATVNARERSGRLQATIDIGVPLMRARGGEG</sequence>
<accession>A0ABQ4U8I0</accession>
<dbReference type="InterPro" id="IPR053855">
    <property type="entry name" value="DUF6931"/>
</dbReference>
<comment type="caution">
    <text evidence="1">The sequence shown here is derived from an EMBL/GenBank/DDBJ whole genome shotgun (WGS) entry which is preliminary data.</text>
</comment>
<evidence type="ECO:0000313" key="1">
    <source>
        <dbReference type="EMBL" id="GJE62708.1"/>
    </source>
</evidence>
<reference evidence="1" key="2">
    <citation type="submission" date="2021-08" db="EMBL/GenBank/DDBJ databases">
        <authorList>
            <person name="Tani A."/>
            <person name="Ola A."/>
            <person name="Ogura Y."/>
            <person name="Katsura K."/>
            <person name="Hayashi T."/>
        </authorList>
    </citation>
    <scope>NUCLEOTIDE SEQUENCE</scope>
    <source>
        <strain evidence="1">DSM 23632</strain>
    </source>
</reference>
<dbReference type="EMBL" id="BPRB01000384">
    <property type="protein sequence ID" value="GJE62708.1"/>
    <property type="molecule type" value="Genomic_DNA"/>
</dbReference>
<gene>
    <name evidence="1" type="ORF">MPOCJGCO_4843</name>
</gene>
<protein>
    <recommendedName>
        <fullName evidence="3">Secreted protein</fullName>
    </recommendedName>
</protein>
<dbReference type="Pfam" id="PF22011">
    <property type="entry name" value="DUF6931"/>
    <property type="match status" value="1"/>
</dbReference>
<reference evidence="1" key="1">
    <citation type="journal article" date="2021" name="Front. Microbiol.">
        <title>Comprehensive Comparative Genomics and Phenotyping of Methylobacterium Species.</title>
        <authorList>
            <person name="Alessa O."/>
            <person name="Ogura Y."/>
            <person name="Fujitani Y."/>
            <person name="Takami H."/>
            <person name="Hayashi T."/>
            <person name="Sahin N."/>
            <person name="Tani A."/>
        </authorList>
    </citation>
    <scope>NUCLEOTIDE SEQUENCE</scope>
    <source>
        <strain evidence="1">DSM 23632</strain>
    </source>
</reference>
<keyword evidence="2" id="KW-1185">Reference proteome</keyword>